<feature type="transmembrane region" description="Helical" evidence="6">
    <location>
        <begin position="242"/>
        <end position="264"/>
    </location>
</feature>
<keyword evidence="2" id="KW-1003">Cell membrane</keyword>
<evidence type="ECO:0000256" key="1">
    <source>
        <dbReference type="ARBA" id="ARBA00004651"/>
    </source>
</evidence>
<keyword evidence="4 6" id="KW-1133">Transmembrane helix</keyword>
<dbReference type="RefSeq" id="WP_172242423.1">
    <property type="nucleotide sequence ID" value="NZ_BMDD01000002.1"/>
</dbReference>
<gene>
    <name evidence="7" type="primary">yfkH</name>
    <name evidence="7" type="ORF">GCM10007362_17840</name>
</gene>
<organism evidence="7 8">
    <name type="scientific">Saccharibacillus endophyticus</name>
    <dbReference type="NCBI Taxonomy" id="2060666"/>
    <lineage>
        <taxon>Bacteria</taxon>
        <taxon>Bacillati</taxon>
        <taxon>Bacillota</taxon>
        <taxon>Bacilli</taxon>
        <taxon>Bacillales</taxon>
        <taxon>Paenibacillaceae</taxon>
        <taxon>Saccharibacillus</taxon>
    </lineage>
</organism>
<evidence type="ECO:0000256" key="6">
    <source>
        <dbReference type="SAM" id="Phobius"/>
    </source>
</evidence>
<keyword evidence="3 6" id="KW-0812">Transmembrane</keyword>
<feature type="transmembrane region" description="Helical" evidence="6">
    <location>
        <begin position="177"/>
        <end position="197"/>
    </location>
</feature>
<name>A0ABQ1ZQV1_9BACL</name>
<keyword evidence="5 6" id="KW-0472">Membrane</keyword>
<evidence type="ECO:0000313" key="7">
    <source>
        <dbReference type="EMBL" id="GGH76102.1"/>
    </source>
</evidence>
<evidence type="ECO:0000256" key="5">
    <source>
        <dbReference type="ARBA" id="ARBA00023136"/>
    </source>
</evidence>
<dbReference type="NCBIfam" id="TIGR00765">
    <property type="entry name" value="yihY_not_rbn"/>
    <property type="match status" value="1"/>
</dbReference>
<reference evidence="8" key="1">
    <citation type="journal article" date="2019" name="Int. J. Syst. Evol. Microbiol.">
        <title>The Global Catalogue of Microorganisms (GCM) 10K type strain sequencing project: providing services to taxonomists for standard genome sequencing and annotation.</title>
        <authorList>
            <consortium name="The Broad Institute Genomics Platform"/>
            <consortium name="The Broad Institute Genome Sequencing Center for Infectious Disease"/>
            <person name="Wu L."/>
            <person name="Ma J."/>
        </authorList>
    </citation>
    <scope>NUCLEOTIDE SEQUENCE [LARGE SCALE GENOMIC DNA]</scope>
    <source>
        <strain evidence="8">CCM 8702</strain>
    </source>
</reference>
<dbReference type="Pfam" id="PF03631">
    <property type="entry name" value="Virul_fac_BrkB"/>
    <property type="match status" value="1"/>
</dbReference>
<accession>A0ABQ1ZQV1</accession>
<comment type="subcellular location">
    <subcellularLocation>
        <location evidence="1">Cell membrane</location>
        <topology evidence="1">Multi-pass membrane protein</topology>
    </subcellularLocation>
</comment>
<feature type="transmembrane region" description="Helical" evidence="6">
    <location>
        <begin position="209"/>
        <end position="230"/>
    </location>
</feature>
<dbReference type="Proteomes" id="UP000605427">
    <property type="component" value="Unassembled WGS sequence"/>
</dbReference>
<feature type="transmembrane region" description="Helical" evidence="6">
    <location>
        <begin position="131"/>
        <end position="157"/>
    </location>
</feature>
<dbReference type="PANTHER" id="PTHR30213:SF0">
    <property type="entry name" value="UPF0761 MEMBRANE PROTEIN YIHY"/>
    <property type="match status" value="1"/>
</dbReference>
<feature type="transmembrane region" description="Helical" evidence="6">
    <location>
        <begin position="32"/>
        <end position="56"/>
    </location>
</feature>
<proteinExistence type="predicted"/>
<evidence type="ECO:0000256" key="2">
    <source>
        <dbReference type="ARBA" id="ARBA00022475"/>
    </source>
</evidence>
<sequence>MIGKYAMYAFDFGYRLFVRIRDDEVSGIGAQLAYYLLLSFFPFLIFIVTLVGYVDLSIEEMMRLAREMVPGAAMDTVEGILSEVTQGSGALLSIGMIATLWTASRGINAVIKGLNKAYDVEESRKFWQIRLVSLLSTLVLGVVLLVSVLLLVFGRWIGGQLNQLLNDPPGFERVWGLLQYCIPLVVLIAVFTALYWIAPNRQIKLREAIPGAVFATLGWIVTSLAFSFYVNNFGNFTKTYGSLGGIIILLTWLYLSSIIIMVGGEVNATLKAGKSERVPVRHATKRSG</sequence>
<keyword evidence="8" id="KW-1185">Reference proteome</keyword>
<dbReference type="InterPro" id="IPR017039">
    <property type="entry name" value="Virul_fac_BrkB"/>
</dbReference>
<protein>
    <submittedName>
        <fullName evidence="7">Ribonuclease-like protein YfkH</fullName>
    </submittedName>
</protein>
<dbReference type="PIRSF" id="PIRSF035875">
    <property type="entry name" value="RNase_BN"/>
    <property type="match status" value="1"/>
</dbReference>
<evidence type="ECO:0000256" key="3">
    <source>
        <dbReference type="ARBA" id="ARBA00022692"/>
    </source>
</evidence>
<dbReference type="PANTHER" id="PTHR30213">
    <property type="entry name" value="INNER MEMBRANE PROTEIN YHJD"/>
    <property type="match status" value="1"/>
</dbReference>
<comment type="caution">
    <text evidence="7">The sequence shown here is derived from an EMBL/GenBank/DDBJ whole genome shotgun (WGS) entry which is preliminary data.</text>
</comment>
<dbReference type="EMBL" id="BMDD01000002">
    <property type="protein sequence ID" value="GGH76102.1"/>
    <property type="molecule type" value="Genomic_DNA"/>
</dbReference>
<evidence type="ECO:0000256" key="4">
    <source>
        <dbReference type="ARBA" id="ARBA00022989"/>
    </source>
</evidence>
<evidence type="ECO:0000313" key="8">
    <source>
        <dbReference type="Proteomes" id="UP000605427"/>
    </source>
</evidence>